<dbReference type="Proteomes" id="UP001652581">
    <property type="component" value="Unplaced"/>
</dbReference>
<protein>
    <submittedName>
        <fullName evidence="3">Uncharacterized protein isoform X1</fullName>
    </submittedName>
</protein>
<accession>A0ABM5CWY8</accession>
<gene>
    <name evidence="3" type="primary">LOC140692797</name>
</gene>
<evidence type="ECO:0000313" key="2">
    <source>
        <dbReference type="Proteomes" id="UP001652581"/>
    </source>
</evidence>
<proteinExistence type="predicted"/>
<feature type="region of interest" description="Disordered" evidence="1">
    <location>
        <begin position="123"/>
        <end position="148"/>
    </location>
</feature>
<reference evidence="3" key="1">
    <citation type="submission" date="2025-08" db="UniProtKB">
        <authorList>
            <consortium name="RefSeq"/>
        </authorList>
    </citation>
    <scope>IDENTIFICATION</scope>
</reference>
<dbReference type="GeneID" id="140692797"/>
<organism evidence="2 3">
    <name type="scientific">Vicugna pacos</name>
    <name type="common">Alpaca</name>
    <name type="synonym">Lama pacos</name>
    <dbReference type="NCBI Taxonomy" id="30538"/>
    <lineage>
        <taxon>Eukaryota</taxon>
        <taxon>Metazoa</taxon>
        <taxon>Chordata</taxon>
        <taxon>Craniata</taxon>
        <taxon>Vertebrata</taxon>
        <taxon>Euteleostomi</taxon>
        <taxon>Mammalia</taxon>
        <taxon>Eutheria</taxon>
        <taxon>Laurasiatheria</taxon>
        <taxon>Artiodactyla</taxon>
        <taxon>Tylopoda</taxon>
        <taxon>Camelidae</taxon>
        <taxon>Vicugna</taxon>
    </lineage>
</organism>
<sequence length="163" mass="18282">MTLSSLSLCCMGRRPSRRAPTWPSIYEACRLVEKRIEDFTESLFIILKSKWLDRAPNKSGDKIPLLCTLLEKEDFMGLDTESSLSWDSLIPLLIDEMLNPETQNEALVELQLEPVSAASQAQHLQGSGPLSLPDSHHARLGHQKHRQGLPNELLMQGKLCHGV</sequence>
<evidence type="ECO:0000313" key="3">
    <source>
        <dbReference type="RefSeq" id="XP_072813166.1"/>
    </source>
</evidence>
<feature type="compositionally biased region" description="Basic residues" evidence="1">
    <location>
        <begin position="138"/>
        <end position="147"/>
    </location>
</feature>
<evidence type="ECO:0000256" key="1">
    <source>
        <dbReference type="SAM" id="MobiDB-lite"/>
    </source>
</evidence>
<dbReference type="RefSeq" id="XP_072813166.1">
    <property type="nucleotide sequence ID" value="XM_072957065.1"/>
</dbReference>
<name>A0ABM5CWY8_VICPA</name>
<keyword evidence="2" id="KW-1185">Reference proteome</keyword>